<gene>
    <name evidence="1" type="ORF">HNQ03_000248</name>
</gene>
<evidence type="ECO:0000313" key="2">
    <source>
        <dbReference type="Proteomes" id="UP000610746"/>
    </source>
</evidence>
<sequence>MDSIKTKSLMHTGNFSQERSFGKVEMWWNIDEI</sequence>
<keyword evidence="2" id="KW-1185">Reference proteome</keyword>
<dbReference type="Proteomes" id="UP000610746">
    <property type="component" value="Unassembled WGS sequence"/>
</dbReference>
<reference evidence="1" key="1">
    <citation type="submission" date="2020-05" db="EMBL/GenBank/DDBJ databases">
        <title>Genomic Encyclopedia of Type Strains, Phase IV (KMG-V): Genome sequencing to study the core and pangenomes of soil and plant-associated prokaryotes.</title>
        <authorList>
            <person name="Whitman W."/>
        </authorList>
    </citation>
    <scope>NUCLEOTIDE SEQUENCE</scope>
    <source>
        <strain evidence="1">16F</strain>
    </source>
</reference>
<dbReference type="AlphaFoldDB" id="A0A8J8G490"/>
<comment type="caution">
    <text evidence="1">The sequence shown here is derived from an EMBL/GenBank/DDBJ whole genome shotgun (WGS) entry which is preliminary data.</text>
</comment>
<evidence type="ECO:0000313" key="1">
    <source>
        <dbReference type="EMBL" id="NRS91183.1"/>
    </source>
</evidence>
<dbReference type="EMBL" id="JABSNO010000001">
    <property type="protein sequence ID" value="NRS91183.1"/>
    <property type="molecule type" value="Genomic_DNA"/>
</dbReference>
<name>A0A8J8G490_9FLAO</name>
<accession>A0A8J8G490</accession>
<protein>
    <submittedName>
        <fullName evidence="1">Uncharacterized protein</fullName>
    </submittedName>
</protein>
<proteinExistence type="predicted"/>
<organism evidence="1 2">
    <name type="scientific">Frigoriflavimonas asaccharolytica</name>
    <dbReference type="NCBI Taxonomy" id="2735899"/>
    <lineage>
        <taxon>Bacteria</taxon>
        <taxon>Pseudomonadati</taxon>
        <taxon>Bacteroidota</taxon>
        <taxon>Flavobacteriia</taxon>
        <taxon>Flavobacteriales</taxon>
        <taxon>Weeksellaceae</taxon>
        <taxon>Frigoriflavimonas</taxon>
    </lineage>
</organism>